<dbReference type="Proteomes" id="UP000480303">
    <property type="component" value="Unassembled WGS sequence"/>
</dbReference>
<accession>A0A6A0B906</accession>
<evidence type="ECO:0000313" key="2">
    <source>
        <dbReference type="Proteomes" id="UP000480303"/>
    </source>
</evidence>
<reference evidence="1 2" key="1">
    <citation type="submission" date="2020-02" db="EMBL/GenBank/DDBJ databases">
        <title>Draft genome sequence of Lactococcus sp. Hs30E4-3.</title>
        <authorList>
            <person name="Noda S."/>
            <person name="Yuki M."/>
            <person name="Ohkuma M."/>
        </authorList>
    </citation>
    <scope>NUCLEOTIDE SEQUENCE [LARGE SCALE GENOMIC DNA]</scope>
    <source>
        <strain evidence="1 2">Hs30E4-3</strain>
    </source>
</reference>
<name>A0A6A0B906_9LACT</name>
<sequence>MTKEIFEILTSQKFQIDNNDIAINKWHQAIFQHHLMRSTINRINVFGKML</sequence>
<evidence type="ECO:0000313" key="1">
    <source>
        <dbReference type="EMBL" id="GFH41899.1"/>
    </source>
</evidence>
<proteinExistence type="predicted"/>
<dbReference type="AlphaFoldDB" id="A0A6A0B906"/>
<comment type="caution">
    <text evidence="1">The sequence shown here is derived from an EMBL/GenBank/DDBJ whole genome shotgun (WGS) entry which is preliminary data.</text>
</comment>
<gene>
    <name evidence="1" type="ORF">Hs30E_04500</name>
</gene>
<keyword evidence="2" id="KW-1185">Reference proteome</keyword>
<dbReference type="EMBL" id="BLLI01000007">
    <property type="protein sequence ID" value="GFH41899.1"/>
    <property type="molecule type" value="Genomic_DNA"/>
</dbReference>
<protein>
    <submittedName>
        <fullName evidence="1">Uncharacterized protein</fullName>
    </submittedName>
</protein>
<organism evidence="1 2">
    <name type="scientific">Pseudolactococcus hodotermopsidis</name>
    <dbReference type="NCBI Taxonomy" id="2709157"/>
    <lineage>
        <taxon>Bacteria</taxon>
        <taxon>Bacillati</taxon>
        <taxon>Bacillota</taxon>
        <taxon>Bacilli</taxon>
        <taxon>Lactobacillales</taxon>
        <taxon>Streptococcaceae</taxon>
        <taxon>Pseudolactococcus</taxon>
    </lineage>
</organism>